<dbReference type="Pfam" id="PF21088">
    <property type="entry name" value="MS_channel_1st"/>
    <property type="match status" value="1"/>
</dbReference>
<comment type="caution">
    <text evidence="11">The sequence shown here is derived from an EMBL/GenBank/DDBJ whole genome shotgun (WGS) entry which is preliminary data.</text>
</comment>
<dbReference type="InterPro" id="IPR011066">
    <property type="entry name" value="MscS_channel_C_sf"/>
</dbReference>
<evidence type="ECO:0000256" key="3">
    <source>
        <dbReference type="ARBA" id="ARBA00022475"/>
    </source>
</evidence>
<feature type="transmembrane region" description="Helical" evidence="7">
    <location>
        <begin position="87"/>
        <end position="110"/>
    </location>
</feature>
<evidence type="ECO:0000256" key="1">
    <source>
        <dbReference type="ARBA" id="ARBA00004651"/>
    </source>
</evidence>
<dbReference type="RefSeq" id="WP_273011680.1">
    <property type="nucleotide sequence ID" value="NZ_DAINLL010000001.1"/>
</dbReference>
<dbReference type="PANTHER" id="PTHR30221">
    <property type="entry name" value="SMALL-CONDUCTANCE MECHANOSENSITIVE CHANNEL"/>
    <property type="match status" value="1"/>
</dbReference>
<dbReference type="InterPro" id="IPR011014">
    <property type="entry name" value="MscS_channel_TM-2"/>
</dbReference>
<evidence type="ECO:0000256" key="7">
    <source>
        <dbReference type="SAM" id="Phobius"/>
    </source>
</evidence>
<feature type="domain" description="Mechanosensitive ion channel MscS C-terminal" evidence="9">
    <location>
        <begin position="245"/>
        <end position="329"/>
    </location>
</feature>
<evidence type="ECO:0000256" key="4">
    <source>
        <dbReference type="ARBA" id="ARBA00022692"/>
    </source>
</evidence>
<dbReference type="Pfam" id="PF00924">
    <property type="entry name" value="MS_channel_2nd"/>
    <property type="match status" value="1"/>
</dbReference>
<dbReference type="SUPFAM" id="SSF82861">
    <property type="entry name" value="Mechanosensitive channel protein MscS (YggB), transmembrane region"/>
    <property type="match status" value="1"/>
</dbReference>
<gene>
    <name evidence="11" type="ORF">DCE01_03825</name>
</gene>
<accession>A0A101FJX2</accession>
<feature type="transmembrane region" description="Helical" evidence="7">
    <location>
        <begin position="122"/>
        <end position="140"/>
    </location>
</feature>
<name>A0A101FJX2_9BACT</name>
<dbReference type="InterPro" id="IPR049278">
    <property type="entry name" value="MS_channel_C"/>
</dbReference>
<feature type="transmembrane region" description="Helical" evidence="7">
    <location>
        <begin position="12"/>
        <end position="29"/>
    </location>
</feature>
<dbReference type="GO" id="GO:0005886">
    <property type="term" value="C:plasma membrane"/>
    <property type="evidence" value="ECO:0007669"/>
    <property type="project" value="UniProtKB-SubCell"/>
</dbReference>
<sequence>MWDLLPIYLKTFIFIALVIAASFTIKWGIKKKFSFLEKLVGIKLKEKTVNLISWAFFLWVFTLGLYLVNELHNPLPTLNPLINKLLIIFFIFSLVWFISQLIITLITQYLTQRFEVIPSVSIIELLIKIIIFFIGFILVLDILKINITPFITSLGIAGLAVGLALKDTLENLFSGLHILMAKQIKPGDYIMLDNNLEGFVEDISWRNTIIRQLSNNLIIVPNSKISSSVIVNYSLPEPELSILVGVGVSYDSDLNKVERVTIEVAKEVLNTVNGGVSEFEPFIRYHTFGDFSINFNVILRVKTYVDRYLVAHEFIKKLHQRYKEEGITIPFPIRTIYLQKTS</sequence>
<dbReference type="InterPro" id="IPR023408">
    <property type="entry name" value="MscS_beta-dom_sf"/>
</dbReference>
<dbReference type="InterPro" id="IPR049142">
    <property type="entry name" value="MS_channel_1st"/>
</dbReference>
<proteinExistence type="inferred from homology"/>
<dbReference type="Pfam" id="PF21082">
    <property type="entry name" value="MS_channel_3rd"/>
    <property type="match status" value="1"/>
</dbReference>
<evidence type="ECO:0000256" key="2">
    <source>
        <dbReference type="ARBA" id="ARBA00008017"/>
    </source>
</evidence>
<feature type="domain" description="Mechanosensitive ion channel transmembrane helices 2/3" evidence="10">
    <location>
        <begin position="126"/>
        <end position="166"/>
    </location>
</feature>
<keyword evidence="5 7" id="KW-1133">Transmembrane helix</keyword>
<evidence type="ECO:0000256" key="5">
    <source>
        <dbReference type="ARBA" id="ARBA00022989"/>
    </source>
</evidence>
<evidence type="ECO:0000313" key="12">
    <source>
        <dbReference type="Proteomes" id="UP000257240"/>
    </source>
</evidence>
<keyword evidence="4 7" id="KW-0812">Transmembrane</keyword>
<comment type="similarity">
    <text evidence="2">Belongs to the MscS (TC 1.A.23) family.</text>
</comment>
<evidence type="ECO:0000259" key="9">
    <source>
        <dbReference type="Pfam" id="PF21082"/>
    </source>
</evidence>
<organism evidence="11 12">
    <name type="scientific">Thermodesulfobacterium commune</name>
    <dbReference type="NCBI Taxonomy" id="1741"/>
    <lineage>
        <taxon>Bacteria</taxon>
        <taxon>Pseudomonadati</taxon>
        <taxon>Thermodesulfobacteriota</taxon>
        <taxon>Thermodesulfobacteria</taxon>
        <taxon>Thermodesulfobacteriales</taxon>
        <taxon>Thermodesulfobacteriaceae</taxon>
        <taxon>Thermodesulfobacterium</taxon>
    </lineage>
</organism>
<dbReference type="InterPro" id="IPR006685">
    <property type="entry name" value="MscS_channel_2nd"/>
</dbReference>
<dbReference type="Gene3D" id="1.10.287.1260">
    <property type="match status" value="1"/>
</dbReference>
<dbReference type="Gene3D" id="3.30.70.100">
    <property type="match status" value="1"/>
</dbReference>
<dbReference type="GO" id="GO:0008381">
    <property type="term" value="F:mechanosensitive monoatomic ion channel activity"/>
    <property type="evidence" value="ECO:0007669"/>
    <property type="project" value="InterPro"/>
</dbReference>
<evidence type="ECO:0000313" key="11">
    <source>
        <dbReference type="EMBL" id="HAA83895.1"/>
    </source>
</evidence>
<dbReference type="PANTHER" id="PTHR30221:SF1">
    <property type="entry name" value="SMALL-CONDUCTANCE MECHANOSENSITIVE CHANNEL"/>
    <property type="match status" value="1"/>
</dbReference>
<feature type="transmembrane region" description="Helical" evidence="7">
    <location>
        <begin position="49"/>
        <end position="67"/>
    </location>
</feature>
<evidence type="ECO:0000259" key="8">
    <source>
        <dbReference type="Pfam" id="PF00924"/>
    </source>
</evidence>
<dbReference type="Proteomes" id="UP000257240">
    <property type="component" value="Unassembled WGS sequence"/>
</dbReference>
<dbReference type="Gene3D" id="2.30.30.60">
    <property type="match status" value="1"/>
</dbReference>
<dbReference type="InterPro" id="IPR010920">
    <property type="entry name" value="LSM_dom_sf"/>
</dbReference>
<dbReference type="SUPFAM" id="SSF50182">
    <property type="entry name" value="Sm-like ribonucleoproteins"/>
    <property type="match status" value="1"/>
</dbReference>
<dbReference type="InterPro" id="IPR045275">
    <property type="entry name" value="MscS_archaea/bacteria_type"/>
</dbReference>
<evidence type="ECO:0000256" key="6">
    <source>
        <dbReference type="ARBA" id="ARBA00023136"/>
    </source>
</evidence>
<dbReference type="EMBL" id="DLVE01000052">
    <property type="protein sequence ID" value="HAA83895.1"/>
    <property type="molecule type" value="Genomic_DNA"/>
</dbReference>
<keyword evidence="3" id="KW-1003">Cell membrane</keyword>
<dbReference type="AlphaFoldDB" id="A0A101FJX2"/>
<dbReference type="SUPFAM" id="SSF82689">
    <property type="entry name" value="Mechanosensitive channel protein MscS (YggB), C-terminal domain"/>
    <property type="match status" value="1"/>
</dbReference>
<keyword evidence="6 7" id="KW-0472">Membrane</keyword>
<evidence type="ECO:0000259" key="10">
    <source>
        <dbReference type="Pfam" id="PF21088"/>
    </source>
</evidence>
<protein>
    <submittedName>
        <fullName evidence="11">Mechanosensitive ion channel protein MscS</fullName>
    </submittedName>
</protein>
<feature type="domain" description="Mechanosensitive ion channel MscS" evidence="8">
    <location>
        <begin position="167"/>
        <end position="234"/>
    </location>
</feature>
<comment type="subcellular location">
    <subcellularLocation>
        <location evidence="1">Cell membrane</location>
        <topology evidence="1">Multi-pass membrane protein</topology>
    </subcellularLocation>
</comment>
<reference evidence="11 12" key="1">
    <citation type="journal article" date="2018" name="Nat. Biotechnol.">
        <title>A standardized bacterial taxonomy based on genome phylogeny substantially revises the tree of life.</title>
        <authorList>
            <person name="Parks D.H."/>
            <person name="Chuvochina M."/>
            <person name="Waite D.W."/>
            <person name="Rinke C."/>
            <person name="Skarshewski A."/>
            <person name="Chaumeil P.A."/>
            <person name="Hugenholtz P."/>
        </authorList>
    </citation>
    <scope>NUCLEOTIDE SEQUENCE [LARGE SCALE GENOMIC DNA]</scope>
    <source>
        <strain evidence="11">UBA12529</strain>
    </source>
</reference>